<sequence length="113" mass="11402">MSLHATTTVEASADVSLRVPRGGTEDLTSGVAGVLDAVDAVSAVTVERVTSVRPGNTDIRVDADVTVVLELPAAASGGVTESARPLAVETQLTDGFGITQVNEVESVDPVGDA</sequence>
<evidence type="ECO:0000313" key="1">
    <source>
        <dbReference type="EMBL" id="MBX0303806.1"/>
    </source>
</evidence>
<keyword evidence="2" id="KW-1185">Reference proteome</keyword>
<dbReference type="EMBL" id="RKLQ01000001">
    <property type="protein sequence ID" value="MBX0303806.1"/>
    <property type="molecule type" value="Genomic_DNA"/>
</dbReference>
<reference evidence="1" key="1">
    <citation type="submission" date="2021-06" db="EMBL/GenBank/DDBJ databases">
        <title>Halomicroarcula sp. F24A a new haloarchaeum isolated from saline soil.</title>
        <authorList>
            <person name="Duran-Viseras A."/>
            <person name="Sanchez-Porro C."/>
            <person name="Ventosa A."/>
        </authorList>
    </citation>
    <scope>NUCLEOTIDE SEQUENCE</scope>
    <source>
        <strain evidence="1">F24A</strain>
    </source>
</reference>
<protein>
    <submittedName>
        <fullName evidence="1">Uncharacterized protein</fullName>
    </submittedName>
</protein>
<proteinExistence type="predicted"/>
<name>A0A8J8C7X4_9EURY</name>
<organism evidence="1 2">
    <name type="scientific">Haloarcula salinisoli</name>
    <dbReference type="NCBI Taxonomy" id="2487746"/>
    <lineage>
        <taxon>Archaea</taxon>
        <taxon>Methanobacteriati</taxon>
        <taxon>Methanobacteriota</taxon>
        <taxon>Stenosarchaea group</taxon>
        <taxon>Halobacteria</taxon>
        <taxon>Halobacteriales</taxon>
        <taxon>Haloarculaceae</taxon>
        <taxon>Haloarcula</taxon>
    </lineage>
</organism>
<evidence type="ECO:0000313" key="2">
    <source>
        <dbReference type="Proteomes" id="UP000783863"/>
    </source>
</evidence>
<accession>A0A8J8C7X4</accession>
<dbReference type="AlphaFoldDB" id="A0A8J8C7X4"/>
<comment type="caution">
    <text evidence="1">The sequence shown here is derived from an EMBL/GenBank/DDBJ whole genome shotgun (WGS) entry which is preliminary data.</text>
</comment>
<gene>
    <name evidence="1" type="ORF">EGD98_08995</name>
</gene>
<dbReference type="Proteomes" id="UP000783863">
    <property type="component" value="Unassembled WGS sequence"/>
</dbReference>